<dbReference type="AlphaFoldDB" id="A0A5S6QAC8"/>
<proteinExistence type="predicted"/>
<protein>
    <submittedName>
        <fullName evidence="3">Uncharacterized protein</fullName>
    </submittedName>
</protein>
<evidence type="ECO:0000256" key="1">
    <source>
        <dbReference type="SAM" id="MobiDB-lite"/>
    </source>
</evidence>
<dbReference type="Proteomes" id="UP000046395">
    <property type="component" value="Unassembled WGS sequence"/>
</dbReference>
<dbReference type="PANTHER" id="PTHR13582">
    <property type="entry name" value="M-PHASE PHOSPHOPROTEIN 6"/>
    <property type="match status" value="1"/>
</dbReference>
<feature type="compositionally biased region" description="Acidic residues" evidence="1">
    <location>
        <begin position="22"/>
        <end position="33"/>
    </location>
</feature>
<dbReference type="InterPro" id="IPR019324">
    <property type="entry name" value="MPP6"/>
</dbReference>
<dbReference type="PANTHER" id="PTHR13582:SF0">
    <property type="entry name" value="M-PHASE PHOSPHOPROTEIN 6"/>
    <property type="match status" value="1"/>
</dbReference>
<evidence type="ECO:0000313" key="3">
    <source>
        <dbReference type="WBParaSite" id="TMUE_1000003927.1"/>
    </source>
</evidence>
<name>A0A5S6QAC8_TRIMR</name>
<dbReference type="GO" id="GO:0000460">
    <property type="term" value="P:maturation of 5.8S rRNA"/>
    <property type="evidence" value="ECO:0007669"/>
    <property type="project" value="TreeGrafter"/>
</dbReference>
<accession>A0A5S6QAC8</accession>
<reference evidence="3" key="1">
    <citation type="submission" date="2019-12" db="UniProtKB">
        <authorList>
            <consortium name="WormBaseParasite"/>
        </authorList>
    </citation>
    <scope>IDENTIFICATION</scope>
</reference>
<keyword evidence="2" id="KW-1185">Reference proteome</keyword>
<organism evidence="2 3">
    <name type="scientific">Trichuris muris</name>
    <name type="common">Mouse whipworm</name>
    <dbReference type="NCBI Taxonomy" id="70415"/>
    <lineage>
        <taxon>Eukaryota</taxon>
        <taxon>Metazoa</taxon>
        <taxon>Ecdysozoa</taxon>
        <taxon>Nematoda</taxon>
        <taxon>Enoplea</taxon>
        <taxon>Dorylaimia</taxon>
        <taxon>Trichinellida</taxon>
        <taxon>Trichuridae</taxon>
        <taxon>Trichuris</taxon>
    </lineage>
</organism>
<feature type="region of interest" description="Disordered" evidence="1">
    <location>
        <begin position="21"/>
        <end position="40"/>
    </location>
</feature>
<sequence>MHAGLSYNLRNMKFMYQGGSLLEDDDDDGDSGVEIESPQPLPVQRKKLNVNHSFNAVYNLSSGRWAFQQFNPELECEMAENAKDNKEEDADTEEVLVDDVCMAELQSSLKETISRKFRVESKRVQRSKKKTVGQNGCTKTTAENDVITISLLLAWRWRCSSL</sequence>
<dbReference type="Pfam" id="PF10175">
    <property type="entry name" value="MPP6"/>
    <property type="match status" value="1"/>
</dbReference>
<evidence type="ECO:0000313" key="2">
    <source>
        <dbReference type="Proteomes" id="UP000046395"/>
    </source>
</evidence>
<dbReference type="WBParaSite" id="TMUE_1000003927.1">
    <property type="protein sequence ID" value="TMUE_1000003927.1"/>
    <property type="gene ID" value="WBGene00294641"/>
</dbReference>